<keyword evidence="2" id="KW-1185">Reference proteome</keyword>
<proteinExistence type="predicted"/>
<name>A0AAV9JFU3_9PEZI</name>
<dbReference type="Proteomes" id="UP001324427">
    <property type="component" value="Unassembled WGS sequence"/>
</dbReference>
<protein>
    <submittedName>
        <fullName evidence="1">Uncharacterized protein</fullName>
    </submittedName>
</protein>
<comment type="caution">
    <text evidence="1">The sequence shown here is derived from an EMBL/GenBank/DDBJ whole genome shotgun (WGS) entry which is preliminary data.</text>
</comment>
<organism evidence="1 2">
    <name type="scientific">Oleoguttula mirabilis</name>
    <dbReference type="NCBI Taxonomy" id="1507867"/>
    <lineage>
        <taxon>Eukaryota</taxon>
        <taxon>Fungi</taxon>
        <taxon>Dikarya</taxon>
        <taxon>Ascomycota</taxon>
        <taxon>Pezizomycotina</taxon>
        <taxon>Dothideomycetes</taxon>
        <taxon>Dothideomycetidae</taxon>
        <taxon>Mycosphaerellales</taxon>
        <taxon>Teratosphaeriaceae</taxon>
        <taxon>Oleoguttula</taxon>
    </lineage>
</organism>
<sequence>MTSLAAQGHGTGFLDLPPELRNQIYALREHGTALPKTNIWIYARKEASDFPFAHTAITHVSRQVRAEAISMLYRGMDVELDLLDAAGHENCKEWLDLMHPDAMAAITSFTISAHRPGCACASTCAIRVNIEAGRARLAVRSFGRRRCWVRNGGKTRIAARVTEVMRGVERMTKAVVLGVMEAVKAVACEEQQAVGEEEDRV</sequence>
<reference evidence="1 2" key="1">
    <citation type="submission" date="2021-11" db="EMBL/GenBank/DDBJ databases">
        <title>Black yeast isolated from Biological Soil Crust.</title>
        <authorList>
            <person name="Kurbessoian T."/>
        </authorList>
    </citation>
    <scope>NUCLEOTIDE SEQUENCE [LARGE SCALE GENOMIC DNA]</scope>
    <source>
        <strain evidence="1 2">CCFEE 5522</strain>
    </source>
</reference>
<gene>
    <name evidence="1" type="ORF">LTR36_004564</name>
</gene>
<evidence type="ECO:0000313" key="1">
    <source>
        <dbReference type="EMBL" id="KAK4544066.1"/>
    </source>
</evidence>
<evidence type="ECO:0000313" key="2">
    <source>
        <dbReference type="Proteomes" id="UP001324427"/>
    </source>
</evidence>
<dbReference type="AlphaFoldDB" id="A0AAV9JFU3"/>
<accession>A0AAV9JFU3</accession>
<dbReference type="EMBL" id="JAVFHQ010000027">
    <property type="protein sequence ID" value="KAK4544066.1"/>
    <property type="molecule type" value="Genomic_DNA"/>
</dbReference>